<keyword evidence="5" id="KW-0378">Hydrolase</keyword>
<dbReference type="CDD" id="cd15482">
    <property type="entry name" value="Sialidase_non-viral"/>
    <property type="match status" value="1"/>
</dbReference>
<dbReference type="SUPFAM" id="SSF50939">
    <property type="entry name" value="Sialidases"/>
    <property type="match status" value="2"/>
</dbReference>
<reference evidence="5" key="1">
    <citation type="submission" date="2020-07" db="EMBL/GenBank/DDBJ databases">
        <title>Huge and variable diversity of episymbiotic CPR bacteria and DPANN archaea in groundwater ecosystems.</title>
        <authorList>
            <person name="He C.Y."/>
            <person name="Keren R."/>
            <person name="Whittaker M."/>
            <person name="Farag I.F."/>
            <person name="Doudna J."/>
            <person name="Cate J.H.D."/>
            <person name="Banfield J.F."/>
        </authorList>
    </citation>
    <scope>NUCLEOTIDE SEQUENCE</scope>
    <source>
        <strain evidence="5">NC_groundwater_1813_Pr3_B-0.1um_71_17</strain>
    </source>
</reference>
<feature type="chain" id="PRO_5036838355" evidence="3">
    <location>
        <begin position="23"/>
        <end position="1029"/>
    </location>
</feature>
<organism evidence="5 6">
    <name type="scientific">Eiseniibacteriota bacterium</name>
    <dbReference type="NCBI Taxonomy" id="2212470"/>
    <lineage>
        <taxon>Bacteria</taxon>
        <taxon>Candidatus Eiseniibacteriota</taxon>
    </lineage>
</organism>
<dbReference type="Pfam" id="PF15902">
    <property type="entry name" value="Sortilin-Vps10"/>
    <property type="match status" value="1"/>
</dbReference>
<keyword evidence="3" id="KW-0732">Signal</keyword>
<evidence type="ECO:0000256" key="2">
    <source>
        <dbReference type="SAM" id="MobiDB-lite"/>
    </source>
</evidence>
<gene>
    <name evidence="5" type="ORF">HZA61_12010</name>
</gene>
<dbReference type="Gene3D" id="2.130.10.10">
    <property type="entry name" value="YVTN repeat-like/Quinoprotein amine dehydrogenase"/>
    <property type="match status" value="4"/>
</dbReference>
<dbReference type="GO" id="GO:0010411">
    <property type="term" value="P:xyloglucan metabolic process"/>
    <property type="evidence" value="ECO:0007669"/>
    <property type="project" value="TreeGrafter"/>
</dbReference>
<proteinExistence type="predicted"/>
<dbReference type="InterPro" id="IPR015943">
    <property type="entry name" value="WD40/YVTN_repeat-like_dom_sf"/>
</dbReference>
<dbReference type="InterPro" id="IPR031778">
    <property type="entry name" value="Sortilin_N"/>
</dbReference>
<name>A0A933SEE2_UNCEI</name>
<evidence type="ECO:0000256" key="3">
    <source>
        <dbReference type="SAM" id="SignalP"/>
    </source>
</evidence>
<dbReference type="Proteomes" id="UP000696931">
    <property type="component" value="Unassembled WGS sequence"/>
</dbReference>
<comment type="caution">
    <text evidence="5">The sequence shown here is derived from an EMBL/GenBank/DDBJ whole genome shotgun (WGS) entry which is preliminary data.</text>
</comment>
<sequence length="1029" mass="111866">MPLRFRTARALAAALVASVALAAPAFAQDSSLFSELRWRCIGPHRGGRTVAAAGVPQSRGLFYIGVNNGGVWRTTDYGRTWRPIFDDQPTQSIGAIAVAPSRPATIYVGSGEGLQRPDLSVGDGMYRSDDAGATWRHLGLRDGRQIPAIAVDPRDPERVFVAVLGHPYGPNRERGVYRSRDGGRTWECVLHTDDDTGAMDVVLDPANPRVVYAVLWAARQAPWENGWSLSAKNGLHKSVDGGTTWRRIGAGLPTGDEGLGRIGIGMCPSDPKRVYAITSGSKTGGLYRSDDSGEHFRLVNADERLCERNGDFDEVKADPTNADVVYVGNVVAWKSTDGGRTFEAFRGAPGGDDYHRFWIDPNDPRVILLAGDQGAVITVNGGESWSSWYNQPTAQFFHVATDFDFPYHVYGGQQESGSAGVASRGRDGAITLREWHPVGVEEYGYVAPDPVHSHYVFGGKITRYDRRTGDVKNVSPDPMRRQPLRWVRTMPVVWHPAQAHELLLGANVVFSSLDDGEHWTTISPDLTRESYETPPNMGAFAALDGEKGRHRGVVYTIAGSPRSPALIWAGTDDGLVHVTHDHGRTWSNVTPPALTPWSKVSMLEASYADSNVAYAAINRFRLDDVAPHVWRTRDGGRTWAEIVTGLPPDVVVNAVREDPVVPSLLYAATERGVFVSFDAGERWQSLRNNLPATSVRDLVVKDADLVIGTHGRSFWILDDVSPLRQAAASSAARAAAEVFLCKPALATRVRWNRNTDTPSPPDEPAGQNPPDGAVLDYVLARDARGPVTLELFDAKGRLVRRYSSADSVHAVATADQTPGYWMREERALSAKAGAHRFVWDLREGPPPSDDRAWGMAAIEHDTPAEPRGPWVLPGTYTVRFTVDDRAYEQPLVVRMDPRSPAGAEALATQHALSLALLTTWRNDAALAARVRTLRARVTGTDAASDSLRRDLAALEGRGGGPWWARGGGGRDCAALATDCSRAFDQIQRADDAPTAALATAAPEAERALAALLERERALLARARALGVKP</sequence>
<dbReference type="PANTHER" id="PTHR43739:SF5">
    <property type="entry name" value="EXO-ALPHA-SIALIDASE"/>
    <property type="match status" value="1"/>
</dbReference>
<accession>A0A933SEE2</accession>
<evidence type="ECO:0000313" key="5">
    <source>
        <dbReference type="EMBL" id="MBI5170208.1"/>
    </source>
</evidence>
<dbReference type="InterPro" id="IPR052025">
    <property type="entry name" value="Xyloglucanase_GH74"/>
</dbReference>
<dbReference type="EMBL" id="JACRIW010000083">
    <property type="protein sequence ID" value="MBI5170208.1"/>
    <property type="molecule type" value="Genomic_DNA"/>
</dbReference>
<evidence type="ECO:0000259" key="4">
    <source>
        <dbReference type="Pfam" id="PF15902"/>
    </source>
</evidence>
<evidence type="ECO:0000313" key="6">
    <source>
        <dbReference type="Proteomes" id="UP000696931"/>
    </source>
</evidence>
<dbReference type="InterPro" id="IPR036278">
    <property type="entry name" value="Sialidase_sf"/>
</dbReference>
<feature type="region of interest" description="Disordered" evidence="2">
    <location>
        <begin position="751"/>
        <end position="771"/>
    </location>
</feature>
<evidence type="ECO:0000256" key="1">
    <source>
        <dbReference type="ARBA" id="ARBA00022737"/>
    </source>
</evidence>
<feature type="signal peptide" evidence="3">
    <location>
        <begin position="1"/>
        <end position="22"/>
    </location>
</feature>
<dbReference type="GO" id="GO:0016787">
    <property type="term" value="F:hydrolase activity"/>
    <property type="evidence" value="ECO:0007669"/>
    <property type="project" value="UniProtKB-KW"/>
</dbReference>
<dbReference type="AlphaFoldDB" id="A0A933SEE2"/>
<keyword evidence="1" id="KW-0677">Repeat</keyword>
<dbReference type="PANTHER" id="PTHR43739">
    <property type="entry name" value="XYLOGLUCANASE (EUROFUNG)"/>
    <property type="match status" value="1"/>
</dbReference>
<feature type="domain" description="Sortilin N-terminal" evidence="4">
    <location>
        <begin position="71"/>
        <end position="190"/>
    </location>
</feature>
<protein>
    <submittedName>
        <fullName evidence="5">Glycoside hydrolase</fullName>
    </submittedName>
</protein>